<protein>
    <submittedName>
        <fullName evidence="2">XRE family transcriptional regulator</fullName>
    </submittedName>
</protein>
<dbReference type="InterPro" id="IPR010982">
    <property type="entry name" value="Lambda_DNA-bd_dom_sf"/>
</dbReference>
<dbReference type="PROSITE" id="PS50943">
    <property type="entry name" value="HTH_CROC1"/>
    <property type="match status" value="1"/>
</dbReference>
<evidence type="ECO:0000259" key="1">
    <source>
        <dbReference type="PROSITE" id="PS50943"/>
    </source>
</evidence>
<dbReference type="GO" id="GO:0003677">
    <property type="term" value="F:DNA binding"/>
    <property type="evidence" value="ECO:0007669"/>
    <property type="project" value="InterPro"/>
</dbReference>
<dbReference type="Pfam" id="PF01381">
    <property type="entry name" value="HTH_3"/>
    <property type="match status" value="1"/>
</dbReference>
<name>A0A2V1JXY0_9BURK</name>
<dbReference type="EMBL" id="QETA01000008">
    <property type="protein sequence ID" value="PWF21259.1"/>
    <property type="molecule type" value="Genomic_DNA"/>
</dbReference>
<evidence type="ECO:0000313" key="2">
    <source>
        <dbReference type="EMBL" id="PWF21259.1"/>
    </source>
</evidence>
<dbReference type="InterPro" id="IPR001387">
    <property type="entry name" value="Cro/C1-type_HTH"/>
</dbReference>
<dbReference type="AlphaFoldDB" id="A0A2V1JXY0"/>
<dbReference type="Proteomes" id="UP000245212">
    <property type="component" value="Unassembled WGS sequence"/>
</dbReference>
<proteinExistence type="predicted"/>
<sequence>MPDYTIRTAAQLPALLKGFRKQAGLTQADAALRLGVTQQTLSALERNADRVSAERLLQLLSMLGVELVLRQEKATAPAKPSSGPNW</sequence>
<gene>
    <name evidence="2" type="ORF">DD235_15725</name>
</gene>
<comment type="caution">
    <text evidence="2">The sequence shown here is derived from an EMBL/GenBank/DDBJ whole genome shotgun (WGS) entry which is preliminary data.</text>
</comment>
<dbReference type="RefSeq" id="WP_109063066.1">
    <property type="nucleotide sequence ID" value="NZ_QETA01000008.1"/>
</dbReference>
<dbReference type="SUPFAM" id="SSF47413">
    <property type="entry name" value="lambda repressor-like DNA-binding domains"/>
    <property type="match status" value="1"/>
</dbReference>
<organism evidence="2 3">
    <name type="scientific">Corticimicrobacter populi</name>
    <dbReference type="NCBI Taxonomy" id="2175229"/>
    <lineage>
        <taxon>Bacteria</taxon>
        <taxon>Pseudomonadati</taxon>
        <taxon>Pseudomonadota</taxon>
        <taxon>Betaproteobacteria</taxon>
        <taxon>Burkholderiales</taxon>
        <taxon>Alcaligenaceae</taxon>
        <taxon>Corticimicrobacter</taxon>
    </lineage>
</organism>
<keyword evidence="3" id="KW-1185">Reference proteome</keyword>
<dbReference type="CDD" id="cd00093">
    <property type="entry name" value="HTH_XRE"/>
    <property type="match status" value="1"/>
</dbReference>
<accession>A0A2V1JXY0</accession>
<feature type="domain" description="HTH cro/C1-type" evidence="1">
    <location>
        <begin position="16"/>
        <end position="70"/>
    </location>
</feature>
<dbReference type="SMART" id="SM00530">
    <property type="entry name" value="HTH_XRE"/>
    <property type="match status" value="1"/>
</dbReference>
<evidence type="ECO:0000313" key="3">
    <source>
        <dbReference type="Proteomes" id="UP000245212"/>
    </source>
</evidence>
<reference evidence="3" key="1">
    <citation type="submission" date="2018-05" db="EMBL/GenBank/DDBJ databases">
        <authorList>
            <person name="Li Y."/>
        </authorList>
    </citation>
    <scope>NUCLEOTIDE SEQUENCE [LARGE SCALE GENOMIC DNA]</scope>
    <source>
        <strain evidence="3">3d-2-2</strain>
    </source>
</reference>
<dbReference type="Gene3D" id="1.10.260.40">
    <property type="entry name" value="lambda repressor-like DNA-binding domains"/>
    <property type="match status" value="1"/>
</dbReference>